<dbReference type="Proteomes" id="UP001223978">
    <property type="component" value="Unassembled WGS sequence"/>
</dbReference>
<gene>
    <name evidence="1" type="ORF">QIS96_14230</name>
</gene>
<dbReference type="Gene3D" id="1.20.120.450">
    <property type="entry name" value="dinb family like domain"/>
    <property type="match status" value="1"/>
</dbReference>
<dbReference type="RefSeq" id="WP_282542917.1">
    <property type="nucleotide sequence ID" value="NZ_JASCIQ010000013.1"/>
</dbReference>
<name>A0ABT6S9X3_9ACTN</name>
<comment type="caution">
    <text evidence="1">The sequence shown here is derived from an EMBL/GenBank/DDBJ whole genome shotgun (WGS) entry which is preliminary data.</text>
</comment>
<evidence type="ECO:0000313" key="2">
    <source>
        <dbReference type="Proteomes" id="UP001223978"/>
    </source>
</evidence>
<dbReference type="EMBL" id="JASCIQ010000013">
    <property type="protein sequence ID" value="MDI3404971.1"/>
    <property type="molecule type" value="Genomic_DNA"/>
</dbReference>
<protein>
    <submittedName>
        <fullName evidence="1">DinB family protein</fullName>
    </submittedName>
</protein>
<keyword evidence="2" id="KW-1185">Reference proteome</keyword>
<organism evidence="1 2">
    <name type="scientific">Streptomyces cavernicola</name>
    <dbReference type="NCBI Taxonomy" id="3043613"/>
    <lineage>
        <taxon>Bacteria</taxon>
        <taxon>Bacillati</taxon>
        <taxon>Actinomycetota</taxon>
        <taxon>Actinomycetes</taxon>
        <taxon>Kitasatosporales</taxon>
        <taxon>Streptomycetaceae</taxon>
        <taxon>Streptomyces</taxon>
    </lineage>
</organism>
<dbReference type="SUPFAM" id="SSF109854">
    <property type="entry name" value="DinB/YfiT-like putative metalloenzymes"/>
    <property type="match status" value="1"/>
</dbReference>
<dbReference type="InterPro" id="IPR007061">
    <property type="entry name" value="MST-like"/>
</dbReference>
<dbReference type="Pfam" id="PF04978">
    <property type="entry name" value="MST"/>
    <property type="match status" value="1"/>
</dbReference>
<accession>A0ABT6S9X3</accession>
<dbReference type="InterPro" id="IPR034660">
    <property type="entry name" value="DinB/YfiT-like"/>
</dbReference>
<proteinExistence type="predicted"/>
<evidence type="ECO:0000313" key="1">
    <source>
        <dbReference type="EMBL" id="MDI3404971.1"/>
    </source>
</evidence>
<sequence length="183" mass="19848">MRIPERRVELAAGADSEGRFGGPSTGDERALLTSVLDAQRATLQLKCAGLGPELVQRSVPPSSLSLLGLVRHLADVERRWFRAVLAGQDVELRFSSPEVPEGDFDGAESGPEAVAASWSAWHSEVAFAQALAAEAPHLDVEGHDAWRGTVSLRWVIIHMIEEYARHNGHADLIRERIDGSVGV</sequence>
<reference evidence="1 2" key="1">
    <citation type="submission" date="2023-05" db="EMBL/GenBank/DDBJ databases">
        <title>Draft genome sequence of Streptomyces sp. B-S-A6 isolated from a cave soil in Thailand.</title>
        <authorList>
            <person name="Chamroensaksri N."/>
            <person name="Muangham S."/>
        </authorList>
    </citation>
    <scope>NUCLEOTIDE SEQUENCE [LARGE SCALE GENOMIC DNA]</scope>
    <source>
        <strain evidence="1 2">B-S-A6</strain>
    </source>
</reference>